<keyword evidence="3" id="KW-1185">Reference proteome</keyword>
<protein>
    <recommendedName>
        <fullName evidence="1">RiboL-PSP-HEPN domain-containing protein</fullName>
    </recommendedName>
</protein>
<accession>A0A3G2E643</accession>
<gene>
    <name evidence="2" type="ORF">D9M09_06445</name>
</gene>
<organism evidence="2 3">
    <name type="scientific">Janthinobacterium agaricidamnosum</name>
    <dbReference type="NCBI Taxonomy" id="55508"/>
    <lineage>
        <taxon>Bacteria</taxon>
        <taxon>Pseudomonadati</taxon>
        <taxon>Pseudomonadota</taxon>
        <taxon>Betaproteobacteria</taxon>
        <taxon>Burkholderiales</taxon>
        <taxon>Oxalobacteraceae</taxon>
        <taxon>Janthinobacterium</taxon>
    </lineage>
</organism>
<dbReference type="EMBL" id="CP033019">
    <property type="protein sequence ID" value="AYM75477.1"/>
    <property type="molecule type" value="Genomic_DNA"/>
</dbReference>
<evidence type="ECO:0000313" key="3">
    <source>
        <dbReference type="Proteomes" id="UP000279594"/>
    </source>
</evidence>
<dbReference type="InterPro" id="IPR041519">
    <property type="entry name" value="HEPN_RiboL-PSP"/>
</dbReference>
<reference evidence="2 3" key="1">
    <citation type="submission" date="2018-10" db="EMBL/GenBank/DDBJ databases">
        <title>Effects of UV and annual dynamics of microbial communities in freshwater RAS systems.</title>
        <authorList>
            <person name="Bekkelund A.K."/>
            <person name="Hansen B.R."/>
            <person name="Stokken H."/>
            <person name="Eriksen B.F."/>
            <person name="Kashulin N.A."/>
        </authorList>
    </citation>
    <scope>NUCLEOTIDE SEQUENCE [LARGE SCALE GENOMIC DNA]</scope>
    <source>
        <strain evidence="2 3">BHSEK</strain>
    </source>
</reference>
<evidence type="ECO:0000259" key="1">
    <source>
        <dbReference type="Pfam" id="PF18735"/>
    </source>
</evidence>
<sequence>MSDIKTLTQLQDALDKEMGWRVKEIGAFRFASKSVGQEKKFFIRAGVAILYAHWEGFVKNASEHYLNYINNQGHTYKELQSCFSLFGLKGKLQTLVNSRKSGPNLEAFNFIFSELEKKANLNMSSAIDTESNLTSKVFSNIAASLDISTIAYATKFNLIDESLVNKRNKVAHGEYLDLGGREFGELVEEILQLMREYKTDIENAASMKKYIRSTPEFLQA</sequence>
<dbReference type="Pfam" id="PF18735">
    <property type="entry name" value="HEPN_RiboL-PSP"/>
    <property type="match status" value="1"/>
</dbReference>
<dbReference type="Proteomes" id="UP000279594">
    <property type="component" value="Chromosome"/>
</dbReference>
<dbReference type="AlphaFoldDB" id="A0A3G2E643"/>
<dbReference type="RefSeq" id="WP_121668853.1">
    <property type="nucleotide sequence ID" value="NZ_CP033019.1"/>
</dbReference>
<evidence type="ECO:0000313" key="2">
    <source>
        <dbReference type="EMBL" id="AYM75477.1"/>
    </source>
</evidence>
<proteinExistence type="predicted"/>
<name>A0A3G2E643_9BURK</name>
<feature type="domain" description="RiboL-PSP-HEPN" evidence="1">
    <location>
        <begin position="18"/>
        <end position="203"/>
    </location>
</feature>